<evidence type="ECO:0000313" key="1">
    <source>
        <dbReference type="EMBL" id="KIK52331.1"/>
    </source>
</evidence>
<accession>A0A0D0BCW5</accession>
<reference evidence="1 2" key="1">
    <citation type="submission" date="2014-04" db="EMBL/GenBank/DDBJ databases">
        <title>Evolutionary Origins and Diversification of the Mycorrhizal Mutualists.</title>
        <authorList>
            <consortium name="DOE Joint Genome Institute"/>
            <consortium name="Mycorrhizal Genomics Consortium"/>
            <person name="Kohler A."/>
            <person name="Kuo A."/>
            <person name="Nagy L.G."/>
            <person name="Floudas D."/>
            <person name="Copeland A."/>
            <person name="Barry K.W."/>
            <person name="Cichocki N."/>
            <person name="Veneault-Fourrey C."/>
            <person name="LaButti K."/>
            <person name="Lindquist E.A."/>
            <person name="Lipzen A."/>
            <person name="Lundell T."/>
            <person name="Morin E."/>
            <person name="Murat C."/>
            <person name="Riley R."/>
            <person name="Ohm R."/>
            <person name="Sun H."/>
            <person name="Tunlid A."/>
            <person name="Henrissat B."/>
            <person name="Grigoriev I.V."/>
            <person name="Hibbett D.S."/>
            <person name="Martin F."/>
        </authorList>
    </citation>
    <scope>NUCLEOTIDE SEQUENCE [LARGE SCALE GENOMIC DNA]</scope>
    <source>
        <strain evidence="1 2">FD-317 M1</strain>
    </source>
</reference>
<organism evidence="1 2">
    <name type="scientific">Collybiopsis luxurians FD-317 M1</name>
    <dbReference type="NCBI Taxonomy" id="944289"/>
    <lineage>
        <taxon>Eukaryota</taxon>
        <taxon>Fungi</taxon>
        <taxon>Dikarya</taxon>
        <taxon>Basidiomycota</taxon>
        <taxon>Agaricomycotina</taxon>
        <taxon>Agaricomycetes</taxon>
        <taxon>Agaricomycetidae</taxon>
        <taxon>Agaricales</taxon>
        <taxon>Marasmiineae</taxon>
        <taxon>Omphalotaceae</taxon>
        <taxon>Collybiopsis</taxon>
        <taxon>Collybiopsis luxurians</taxon>
    </lineage>
</organism>
<evidence type="ECO:0008006" key="3">
    <source>
        <dbReference type="Google" id="ProtNLM"/>
    </source>
</evidence>
<dbReference type="AlphaFoldDB" id="A0A0D0BCW5"/>
<keyword evidence="2" id="KW-1185">Reference proteome</keyword>
<dbReference type="InterPro" id="IPR014710">
    <property type="entry name" value="RmlC-like_jellyroll"/>
</dbReference>
<dbReference type="SUPFAM" id="SSF51182">
    <property type="entry name" value="RmlC-like cupins"/>
    <property type="match status" value="1"/>
</dbReference>
<gene>
    <name evidence="1" type="ORF">GYMLUDRAFT_77852</name>
</gene>
<dbReference type="CDD" id="cd10548">
    <property type="entry name" value="cupin_CDO"/>
    <property type="match status" value="1"/>
</dbReference>
<evidence type="ECO:0000313" key="2">
    <source>
        <dbReference type="Proteomes" id="UP000053593"/>
    </source>
</evidence>
<sequence>MADSIMYNPLNPFQGPTAAADPPPAYTDYLKQSNSTTLSIDNPAFPGSSVYRPTTQSSKHSTELIINGQGTVAVSVPPTPNGFLHMYIKVPSPGLPLSRGLLLSVTPDSCGIWWVDENGGIHKFDKSVITEKKPRKDGWLKEYEANYWLSLDLPHGCIQYGIGLFTIKSVVFQVKLKSENAQGRWIWSEGWDWLQQLKQVKVFTPETSQLATTPLSIVSDLPPLIRSSNQMSLDDLASGQFTVPENLPDECQKLYHNIAGPAFTLDTPDFPDFSSAIEYSVNTQGAYGYNLLESKHQTKPGEKKLSSDPRGTYLRITIGDNLGDSPGIPYVLEIWPAGHFSPVHDHGKAYAVIRVLHGSIECTYYDSLQASPQPNPLFPNPTILNKNDVTWLSPKIYQIHRLRNLSTEGKVCCTIQCYQYGETDTTHRETFWFKSEGSQPLDKPEEFPPNSDADFITFKETIREEWKRVLSGKTGIPFMPTISFEAITTASFTQKPVLGPKDVLNKFKDW</sequence>
<dbReference type="Gene3D" id="2.60.120.10">
    <property type="entry name" value="Jelly Rolls"/>
    <property type="match status" value="1"/>
</dbReference>
<dbReference type="HOGENOM" id="CLU_047741_0_0_1"/>
<dbReference type="Proteomes" id="UP000053593">
    <property type="component" value="Unassembled WGS sequence"/>
</dbReference>
<dbReference type="EMBL" id="KN834844">
    <property type="protein sequence ID" value="KIK52331.1"/>
    <property type="molecule type" value="Genomic_DNA"/>
</dbReference>
<proteinExistence type="predicted"/>
<name>A0A0D0BCW5_9AGAR</name>
<protein>
    <recommendedName>
        <fullName evidence="3">Cysteine dioxygenase</fullName>
    </recommendedName>
</protein>
<dbReference type="InterPro" id="IPR011051">
    <property type="entry name" value="RmlC_Cupin_sf"/>
</dbReference>
<dbReference type="OrthoDB" id="543511at2759"/>